<feature type="chain" id="PRO_5047213656" evidence="1">
    <location>
        <begin position="26"/>
        <end position="136"/>
    </location>
</feature>
<dbReference type="RefSeq" id="WP_230551836.1">
    <property type="nucleotide sequence ID" value="NZ_JAJISD010000007.1"/>
</dbReference>
<comment type="caution">
    <text evidence="2">The sequence shown here is derived from an EMBL/GenBank/DDBJ whole genome shotgun (WGS) entry which is preliminary data.</text>
</comment>
<dbReference type="Proteomes" id="UP001198862">
    <property type="component" value="Unassembled WGS sequence"/>
</dbReference>
<feature type="signal peptide" evidence="1">
    <location>
        <begin position="1"/>
        <end position="25"/>
    </location>
</feature>
<accession>A0ABS8KYJ5</accession>
<reference evidence="2 3" key="1">
    <citation type="submission" date="2021-11" db="EMBL/GenBank/DDBJ databases">
        <authorList>
            <person name="Lee D.-H."/>
            <person name="Kim S.-B."/>
        </authorList>
    </citation>
    <scope>NUCLEOTIDE SEQUENCE [LARGE SCALE GENOMIC DNA]</scope>
    <source>
        <strain evidence="2 3">KCTC 52223</strain>
    </source>
</reference>
<sequence>MQTKTKLIISAVGGAVIALGAVAFAQTTALSPSAGAQMGAAPQTAVAPQITMPGEVTCSSQHQEQPGITTADLLSDSYEIKAAVPGGVWLQKKKDVFYCNAGVTRDDETMCWKIRAPVKGQNCNEALSKARAKDLR</sequence>
<name>A0ABS8KYJ5_9HYPH</name>
<proteinExistence type="predicted"/>
<dbReference type="EMBL" id="JAJISD010000007">
    <property type="protein sequence ID" value="MCC8430683.1"/>
    <property type="molecule type" value="Genomic_DNA"/>
</dbReference>
<keyword evidence="1" id="KW-0732">Signal</keyword>
<gene>
    <name evidence="2" type="ORF">LJ725_17065</name>
</gene>
<protein>
    <submittedName>
        <fullName evidence="2">Uncharacterized protein</fullName>
    </submittedName>
</protein>
<evidence type="ECO:0000313" key="2">
    <source>
        <dbReference type="EMBL" id="MCC8430683.1"/>
    </source>
</evidence>
<organism evidence="2 3">
    <name type="scientific">Reyranella aquatilis</name>
    <dbReference type="NCBI Taxonomy" id="2035356"/>
    <lineage>
        <taxon>Bacteria</taxon>
        <taxon>Pseudomonadati</taxon>
        <taxon>Pseudomonadota</taxon>
        <taxon>Alphaproteobacteria</taxon>
        <taxon>Hyphomicrobiales</taxon>
        <taxon>Reyranellaceae</taxon>
        <taxon>Reyranella</taxon>
    </lineage>
</organism>
<evidence type="ECO:0000256" key="1">
    <source>
        <dbReference type="SAM" id="SignalP"/>
    </source>
</evidence>
<evidence type="ECO:0000313" key="3">
    <source>
        <dbReference type="Proteomes" id="UP001198862"/>
    </source>
</evidence>
<keyword evidence="3" id="KW-1185">Reference proteome</keyword>